<sequence>MLATTILAMTSGPALAQDNQPLVTLHTTQGDVIVRLDAGQAPITTCNFLRYVQAGRYAGGTFFRTVVAETNDSPAPIDVIQAATTAGSDDPGLGPITLERTRDTGLRHSAGAISMARDGPDTATSSFFIVTRDTPALDFGGGRNPDGQGFAAFGLVISGMEIIQAIHSAPAEDEQLVSPVVIGAATLSTGLPAVCRA</sequence>
<evidence type="ECO:0000313" key="7">
    <source>
        <dbReference type="Proteomes" id="UP000216147"/>
    </source>
</evidence>
<feature type="chain" id="PRO_5012581748" description="peptidylprolyl isomerase" evidence="4">
    <location>
        <begin position="17"/>
        <end position="197"/>
    </location>
</feature>
<evidence type="ECO:0000313" key="6">
    <source>
        <dbReference type="EMBL" id="OYX57088.1"/>
    </source>
</evidence>
<proteinExistence type="predicted"/>
<name>A0A258HL98_9CAUL</name>
<reference evidence="6 7" key="1">
    <citation type="submission" date="2017-03" db="EMBL/GenBank/DDBJ databases">
        <title>Lifting the veil on microbial sulfur biogeochemistry in mining wastewaters.</title>
        <authorList>
            <person name="Kantor R.S."/>
            <person name="Colenbrander Nelson T."/>
            <person name="Marshall S."/>
            <person name="Bennett D."/>
            <person name="Apte S."/>
            <person name="Camacho D."/>
            <person name="Thomas B.C."/>
            <person name="Warren L.A."/>
            <person name="Banfield J.F."/>
        </authorList>
    </citation>
    <scope>NUCLEOTIDE SEQUENCE [LARGE SCALE GENOMIC DNA]</scope>
    <source>
        <strain evidence="6">32-68-21</strain>
    </source>
</reference>
<protein>
    <recommendedName>
        <fullName evidence="1">peptidylprolyl isomerase</fullName>
        <ecNumber evidence="1">5.2.1.8</ecNumber>
    </recommendedName>
</protein>
<evidence type="ECO:0000256" key="4">
    <source>
        <dbReference type="SAM" id="SignalP"/>
    </source>
</evidence>
<dbReference type="CDD" id="cd00317">
    <property type="entry name" value="cyclophilin"/>
    <property type="match status" value="1"/>
</dbReference>
<evidence type="ECO:0000259" key="5">
    <source>
        <dbReference type="PROSITE" id="PS50072"/>
    </source>
</evidence>
<feature type="signal peptide" evidence="4">
    <location>
        <begin position="1"/>
        <end position="16"/>
    </location>
</feature>
<dbReference type="InterPro" id="IPR029000">
    <property type="entry name" value="Cyclophilin-like_dom_sf"/>
</dbReference>
<dbReference type="Gene3D" id="2.40.100.10">
    <property type="entry name" value="Cyclophilin-like"/>
    <property type="match status" value="1"/>
</dbReference>
<dbReference type="SUPFAM" id="SSF50891">
    <property type="entry name" value="Cyclophilin-like"/>
    <property type="match status" value="1"/>
</dbReference>
<feature type="domain" description="PPIase cyclophilin-type" evidence="5">
    <location>
        <begin position="30"/>
        <end position="187"/>
    </location>
</feature>
<dbReference type="GO" id="GO:0003755">
    <property type="term" value="F:peptidyl-prolyl cis-trans isomerase activity"/>
    <property type="evidence" value="ECO:0007669"/>
    <property type="project" value="UniProtKB-KW"/>
</dbReference>
<dbReference type="EC" id="5.2.1.8" evidence="1"/>
<dbReference type="PANTHER" id="PTHR43246">
    <property type="entry name" value="PEPTIDYL-PROLYL CIS-TRANS ISOMERASE CYP38, CHLOROPLASTIC"/>
    <property type="match status" value="1"/>
</dbReference>
<keyword evidence="3" id="KW-0413">Isomerase</keyword>
<evidence type="ECO:0000256" key="2">
    <source>
        <dbReference type="ARBA" id="ARBA00023110"/>
    </source>
</evidence>
<dbReference type="InterPro" id="IPR002130">
    <property type="entry name" value="Cyclophilin-type_PPIase_dom"/>
</dbReference>
<dbReference type="InterPro" id="IPR044665">
    <property type="entry name" value="E_coli_cyclophilin_A-like"/>
</dbReference>
<evidence type="ECO:0000256" key="1">
    <source>
        <dbReference type="ARBA" id="ARBA00013194"/>
    </source>
</evidence>
<keyword evidence="4" id="KW-0732">Signal</keyword>
<dbReference type="PROSITE" id="PS50072">
    <property type="entry name" value="CSA_PPIASE_2"/>
    <property type="match status" value="1"/>
</dbReference>
<dbReference type="EMBL" id="NCEQ01000007">
    <property type="protein sequence ID" value="OYX57088.1"/>
    <property type="molecule type" value="Genomic_DNA"/>
</dbReference>
<organism evidence="6 7">
    <name type="scientific">Brevundimonas subvibrioides</name>
    <dbReference type="NCBI Taxonomy" id="74313"/>
    <lineage>
        <taxon>Bacteria</taxon>
        <taxon>Pseudomonadati</taxon>
        <taxon>Pseudomonadota</taxon>
        <taxon>Alphaproteobacteria</taxon>
        <taxon>Caulobacterales</taxon>
        <taxon>Caulobacteraceae</taxon>
        <taxon>Brevundimonas</taxon>
    </lineage>
</organism>
<dbReference type="AlphaFoldDB" id="A0A258HL98"/>
<accession>A0A258HL98</accession>
<dbReference type="Pfam" id="PF00160">
    <property type="entry name" value="Pro_isomerase"/>
    <property type="match status" value="1"/>
</dbReference>
<evidence type="ECO:0000256" key="3">
    <source>
        <dbReference type="ARBA" id="ARBA00023235"/>
    </source>
</evidence>
<comment type="caution">
    <text evidence="6">The sequence shown here is derived from an EMBL/GenBank/DDBJ whole genome shotgun (WGS) entry which is preliminary data.</text>
</comment>
<dbReference type="Proteomes" id="UP000216147">
    <property type="component" value="Unassembled WGS sequence"/>
</dbReference>
<gene>
    <name evidence="6" type="ORF">B7Y86_08585</name>
</gene>
<keyword evidence="2" id="KW-0697">Rotamase</keyword>